<proteinExistence type="predicted"/>
<feature type="non-terminal residue" evidence="1">
    <location>
        <position position="93"/>
    </location>
</feature>
<gene>
    <name evidence="1" type="ORF">DERYTH_LOCUS20290</name>
</gene>
<comment type="caution">
    <text evidence="1">The sequence shown here is derived from an EMBL/GenBank/DDBJ whole genome shotgun (WGS) entry which is preliminary data.</text>
</comment>
<evidence type="ECO:0000313" key="2">
    <source>
        <dbReference type="Proteomes" id="UP000789405"/>
    </source>
</evidence>
<reference evidence="1" key="1">
    <citation type="submission" date="2021-06" db="EMBL/GenBank/DDBJ databases">
        <authorList>
            <person name="Kallberg Y."/>
            <person name="Tangrot J."/>
            <person name="Rosling A."/>
        </authorList>
    </citation>
    <scope>NUCLEOTIDE SEQUENCE</scope>
    <source>
        <strain evidence="1">MA453B</strain>
    </source>
</reference>
<name>A0A9N9NYH8_9GLOM</name>
<dbReference type="EMBL" id="CAJVPY010023655">
    <property type="protein sequence ID" value="CAG8785386.1"/>
    <property type="molecule type" value="Genomic_DNA"/>
</dbReference>
<organism evidence="1 2">
    <name type="scientific">Dentiscutata erythropus</name>
    <dbReference type="NCBI Taxonomy" id="1348616"/>
    <lineage>
        <taxon>Eukaryota</taxon>
        <taxon>Fungi</taxon>
        <taxon>Fungi incertae sedis</taxon>
        <taxon>Mucoromycota</taxon>
        <taxon>Glomeromycotina</taxon>
        <taxon>Glomeromycetes</taxon>
        <taxon>Diversisporales</taxon>
        <taxon>Gigasporaceae</taxon>
        <taxon>Dentiscutata</taxon>
    </lineage>
</organism>
<sequence length="93" mass="10553">IAHNIKSAGSTIALEQVRSYGMKGRQGNLAEKILLHNNMKGQHVYKAENCAEGIEHGPEVEEENVLRIYDKTKSLFDNILCETKERLEQELND</sequence>
<keyword evidence="2" id="KW-1185">Reference proteome</keyword>
<accession>A0A9N9NYH8</accession>
<dbReference type="Proteomes" id="UP000789405">
    <property type="component" value="Unassembled WGS sequence"/>
</dbReference>
<dbReference type="AlphaFoldDB" id="A0A9N9NYH8"/>
<feature type="non-terminal residue" evidence="1">
    <location>
        <position position="1"/>
    </location>
</feature>
<evidence type="ECO:0000313" key="1">
    <source>
        <dbReference type="EMBL" id="CAG8785386.1"/>
    </source>
</evidence>
<protein>
    <submittedName>
        <fullName evidence="1">998_t:CDS:1</fullName>
    </submittedName>
</protein>
<dbReference type="OrthoDB" id="21539at2759"/>